<dbReference type="RefSeq" id="WP_153823397.1">
    <property type="nucleotide sequence ID" value="NZ_WJIE01000012.1"/>
</dbReference>
<dbReference type="InterPro" id="IPR029058">
    <property type="entry name" value="AB_hydrolase_fold"/>
</dbReference>
<proteinExistence type="predicted"/>
<dbReference type="SUPFAM" id="SSF53474">
    <property type="entry name" value="alpha/beta-Hydrolases"/>
    <property type="match status" value="1"/>
</dbReference>
<gene>
    <name evidence="1" type="ORF">GF068_32410</name>
</gene>
<protein>
    <recommendedName>
        <fullName evidence="3">Alpha/beta fold hydrolase</fullName>
    </recommendedName>
</protein>
<dbReference type="Gene3D" id="3.40.50.1820">
    <property type="entry name" value="alpha/beta hydrolase"/>
    <property type="match status" value="1"/>
</dbReference>
<evidence type="ECO:0000313" key="2">
    <source>
        <dbReference type="Proteomes" id="UP000440224"/>
    </source>
</evidence>
<organism evidence="1 2">
    <name type="scientific">Polyangium spumosum</name>
    <dbReference type="NCBI Taxonomy" id="889282"/>
    <lineage>
        <taxon>Bacteria</taxon>
        <taxon>Pseudomonadati</taxon>
        <taxon>Myxococcota</taxon>
        <taxon>Polyangia</taxon>
        <taxon>Polyangiales</taxon>
        <taxon>Polyangiaceae</taxon>
        <taxon>Polyangium</taxon>
    </lineage>
</organism>
<reference evidence="1 2" key="1">
    <citation type="submission" date="2019-10" db="EMBL/GenBank/DDBJ databases">
        <title>A soil myxobacterium in the family Polyangiaceae.</title>
        <authorList>
            <person name="Li Y."/>
            <person name="Wang J."/>
        </authorList>
    </citation>
    <scope>NUCLEOTIDE SEQUENCE [LARGE SCALE GENOMIC DNA]</scope>
    <source>
        <strain evidence="1 2">DSM 14734</strain>
    </source>
</reference>
<evidence type="ECO:0000313" key="1">
    <source>
        <dbReference type="EMBL" id="MRG96593.1"/>
    </source>
</evidence>
<dbReference type="Proteomes" id="UP000440224">
    <property type="component" value="Unassembled WGS sequence"/>
</dbReference>
<accession>A0A6N7PX72</accession>
<name>A0A6N7PX72_9BACT</name>
<dbReference type="AlphaFoldDB" id="A0A6N7PX72"/>
<comment type="caution">
    <text evidence="1">The sequence shown here is derived from an EMBL/GenBank/DDBJ whole genome shotgun (WGS) entry which is preliminary data.</text>
</comment>
<sequence>MGKTLRRLVLLAGLAAAAAGCGRDEQALAAIRPIATQKRLALPVEVYDVNIPDDLSGFAVPGPDGANPKMLFLHGMCSAGVGDVQAFQFAASEHGGILAVRGDIPCDEAGTLRRHSFNLDKLDARVRAAFEASGGAAADLVLVGHSQGAFLGERLAEQWPARYSRLILIGAPTEPSAARLRHVRGAVMVSGELDVTARMQQAAAELQAAGIPSTYLEMPGARHGQMGDAERVFGEAFAWLEANALPPRP</sequence>
<dbReference type="PROSITE" id="PS51257">
    <property type="entry name" value="PROKAR_LIPOPROTEIN"/>
    <property type="match status" value="1"/>
</dbReference>
<keyword evidence="2" id="KW-1185">Reference proteome</keyword>
<dbReference type="OrthoDB" id="5503054at2"/>
<evidence type="ECO:0008006" key="3">
    <source>
        <dbReference type="Google" id="ProtNLM"/>
    </source>
</evidence>
<dbReference type="EMBL" id="WJIE01000012">
    <property type="protein sequence ID" value="MRG96593.1"/>
    <property type="molecule type" value="Genomic_DNA"/>
</dbReference>